<sequence>MTINPVHRIRVYIRNKTKEEGKSVPKLDEKKLSELGNIKNEFFKTLESKDLSKSKEYLADIIKETVTDEQLNMLIATIDFERETELIDSGIQMGFDGSMFTVLQYKYSDDSSSTPNEMIKLIFDEKDKLVGILPEKLNEKVKE</sequence>
<gene>
    <name evidence="1" type="ORF">ACFSX9_09705</name>
</gene>
<comment type="caution">
    <text evidence="1">The sequence shown here is derived from an EMBL/GenBank/DDBJ whole genome shotgun (WGS) entry which is preliminary data.</text>
</comment>
<reference evidence="2" key="1">
    <citation type="journal article" date="2019" name="Int. J. Syst. Evol. Microbiol.">
        <title>The Global Catalogue of Microorganisms (GCM) 10K type strain sequencing project: providing services to taxonomists for standard genome sequencing and annotation.</title>
        <authorList>
            <consortium name="The Broad Institute Genomics Platform"/>
            <consortium name="The Broad Institute Genome Sequencing Center for Infectious Disease"/>
            <person name="Wu L."/>
            <person name="Ma J."/>
        </authorList>
    </citation>
    <scope>NUCLEOTIDE SEQUENCE [LARGE SCALE GENOMIC DNA]</scope>
    <source>
        <strain evidence="2">KCTC 52644</strain>
    </source>
</reference>
<evidence type="ECO:0000313" key="2">
    <source>
        <dbReference type="Proteomes" id="UP001597549"/>
    </source>
</evidence>
<accession>A0ABW5Z8N9</accession>
<dbReference type="Proteomes" id="UP001597549">
    <property type="component" value="Unassembled WGS sequence"/>
</dbReference>
<name>A0ABW5Z8N9_9FLAO</name>
<proteinExistence type="predicted"/>
<keyword evidence="2" id="KW-1185">Reference proteome</keyword>
<dbReference type="RefSeq" id="WP_379807123.1">
    <property type="nucleotide sequence ID" value="NZ_JBHUOL010000013.1"/>
</dbReference>
<dbReference type="EMBL" id="JBHUOL010000013">
    <property type="protein sequence ID" value="MFD2909012.1"/>
    <property type="molecule type" value="Genomic_DNA"/>
</dbReference>
<evidence type="ECO:0000313" key="1">
    <source>
        <dbReference type="EMBL" id="MFD2909012.1"/>
    </source>
</evidence>
<organism evidence="1 2">
    <name type="scientific">Flavobacterium ardleyense</name>
    <dbReference type="NCBI Taxonomy" id="2038737"/>
    <lineage>
        <taxon>Bacteria</taxon>
        <taxon>Pseudomonadati</taxon>
        <taxon>Bacteroidota</taxon>
        <taxon>Flavobacteriia</taxon>
        <taxon>Flavobacteriales</taxon>
        <taxon>Flavobacteriaceae</taxon>
        <taxon>Flavobacterium</taxon>
    </lineage>
</organism>
<protein>
    <submittedName>
        <fullName evidence="1">Uncharacterized protein</fullName>
    </submittedName>
</protein>